<dbReference type="AlphaFoldDB" id="A0A134ACN8"/>
<evidence type="ECO:0000313" key="2">
    <source>
        <dbReference type="EMBL" id="KXB65476.1"/>
    </source>
</evidence>
<gene>
    <name evidence="2" type="ORF">HMPREF3180_01155</name>
    <name evidence="1" type="ORF">JMUB3934_1413</name>
</gene>
<name>A0A134ACN8_9FUSO</name>
<dbReference type="Proteomes" id="UP000321501">
    <property type="component" value="Chromosome"/>
</dbReference>
<evidence type="ECO:0000313" key="1">
    <source>
        <dbReference type="EMBL" id="BBM50116.1"/>
    </source>
</evidence>
<dbReference type="RefSeq" id="WP_060917900.1">
    <property type="nucleotide sequence ID" value="NZ_AP019835.1"/>
</dbReference>
<dbReference type="PATRIC" id="fig|157687.3.peg.1150"/>
<reference evidence="3" key="2">
    <citation type="submission" date="2016-01" db="EMBL/GenBank/DDBJ databases">
        <authorList>
            <person name="Mitreva M."/>
            <person name="Pepin K.H."/>
            <person name="Mihindukulasuriya K.A."/>
            <person name="Fulton R."/>
            <person name="Fronick C."/>
            <person name="O'Laughlin M."/>
            <person name="Miner T."/>
            <person name="Herter B."/>
            <person name="Rosa B.A."/>
            <person name="Cordes M."/>
            <person name="Tomlinson C."/>
            <person name="Wollam A."/>
            <person name="Palsikar V.B."/>
            <person name="Mardis E.R."/>
            <person name="Wilson R.K."/>
        </authorList>
    </citation>
    <scope>NUCLEOTIDE SEQUENCE [LARGE SCALE GENOMIC DNA]</scope>
    <source>
        <strain evidence="3">KA00185</strain>
    </source>
</reference>
<sequence length="425" mass="51624">MNRENEIFEKEMLGKSLREMFFEMNVEMQERFQEIKDKFLEVKIAENSENENIFVETVLVKSEDAFKMDGVFFPVTDKVDIFSEDYGNIYLENVYLNLDLRKINEVSEREFNGWVNVDGNNYEIKVRFVRNENYFDEIKKLHNSFELNGKSWKTLNMAHFMRCYKIELVEYDFEIERDILEKIQNEDYEITYDFEEIQDKVLRNRELLWNIEKKKIISTIFVHPTKIDLSFEYTINFEDNEQILVSNHENDDILCCYYSGKNKINIISKKSTGDVWDVFSIKSIEKCRKMLEIYEKNIENQGNCFHFTNFKNESFIDKIQKKNKNTRSRAFLEKYFLEYEFTKNEIILRDINFKENIEQNLDIYDCNENLRNEFQREYFDKKPKLNLFVKIKDFNEYSEDKLSFLISEIQNNYGEFECRGYLYGE</sequence>
<reference evidence="2" key="1">
    <citation type="submission" date="2016-01" db="EMBL/GenBank/DDBJ databases">
        <authorList>
            <person name="Oliw E.H."/>
        </authorList>
    </citation>
    <scope>NUCLEOTIDE SEQUENCE [LARGE SCALE GENOMIC DNA]</scope>
    <source>
        <strain evidence="2">KA00185</strain>
    </source>
</reference>
<organism evidence="2 3">
    <name type="scientific">Leptotrichia wadei</name>
    <dbReference type="NCBI Taxonomy" id="157687"/>
    <lineage>
        <taxon>Bacteria</taxon>
        <taxon>Fusobacteriati</taxon>
        <taxon>Fusobacteriota</taxon>
        <taxon>Fusobacteriia</taxon>
        <taxon>Fusobacteriales</taxon>
        <taxon>Leptotrichiaceae</taxon>
        <taxon>Leptotrichia</taxon>
    </lineage>
</organism>
<dbReference type="EMBL" id="LSDD01000089">
    <property type="protein sequence ID" value="KXB65476.1"/>
    <property type="molecule type" value="Genomic_DNA"/>
</dbReference>
<reference evidence="1 4" key="3">
    <citation type="submission" date="2019-07" db="EMBL/GenBank/DDBJ databases">
        <title>Complete Genome Sequence of Leptotrichia wadei Strain JMUB3934.</title>
        <authorList>
            <person name="Watanabe S."/>
            <person name="Cui L."/>
        </authorList>
    </citation>
    <scope>NUCLEOTIDE SEQUENCE [LARGE SCALE GENOMIC DNA]</scope>
    <source>
        <strain evidence="1 4">JMUB3934</strain>
    </source>
</reference>
<protein>
    <submittedName>
        <fullName evidence="2">Uncharacterized protein</fullName>
    </submittedName>
</protein>
<accession>A0A134ACN8</accession>
<dbReference type="OrthoDB" id="78690at2"/>
<evidence type="ECO:0000313" key="4">
    <source>
        <dbReference type="Proteomes" id="UP000321501"/>
    </source>
</evidence>
<keyword evidence="3" id="KW-1185">Reference proteome</keyword>
<evidence type="ECO:0000313" key="3">
    <source>
        <dbReference type="Proteomes" id="UP000070483"/>
    </source>
</evidence>
<dbReference type="Proteomes" id="UP000070483">
    <property type="component" value="Unassembled WGS sequence"/>
</dbReference>
<dbReference type="STRING" id="157687.HMPREF3180_01155"/>
<proteinExistence type="predicted"/>
<dbReference type="EMBL" id="AP019835">
    <property type="protein sequence ID" value="BBM50116.1"/>
    <property type="molecule type" value="Genomic_DNA"/>
</dbReference>